<feature type="transmembrane region" description="Helical" evidence="6">
    <location>
        <begin position="111"/>
        <end position="129"/>
    </location>
</feature>
<feature type="transmembrane region" description="Helical" evidence="6">
    <location>
        <begin position="135"/>
        <end position="156"/>
    </location>
</feature>
<dbReference type="AlphaFoldDB" id="A0A9D7XLG5"/>
<evidence type="ECO:0000256" key="6">
    <source>
        <dbReference type="SAM" id="Phobius"/>
    </source>
</evidence>
<dbReference type="InterPro" id="IPR037185">
    <property type="entry name" value="EmrE-like"/>
</dbReference>
<evidence type="ECO:0000256" key="4">
    <source>
        <dbReference type="ARBA" id="ARBA00022989"/>
    </source>
</evidence>
<keyword evidence="5 6" id="KW-0472">Membrane</keyword>
<evidence type="ECO:0000256" key="2">
    <source>
        <dbReference type="ARBA" id="ARBA00022475"/>
    </source>
</evidence>
<dbReference type="InterPro" id="IPR051258">
    <property type="entry name" value="Diverse_Substrate_Transporter"/>
</dbReference>
<feature type="domain" description="EamA" evidence="7">
    <location>
        <begin position="4"/>
        <end position="124"/>
    </location>
</feature>
<keyword evidence="3 6" id="KW-0812">Transmembrane</keyword>
<gene>
    <name evidence="8" type="ORF">IPP58_08315</name>
</gene>
<reference evidence="8" key="1">
    <citation type="submission" date="2020-10" db="EMBL/GenBank/DDBJ databases">
        <title>Connecting structure to function with the recovery of over 1000 high-quality activated sludge metagenome-assembled genomes encoding full-length rRNA genes using long-read sequencing.</title>
        <authorList>
            <person name="Singleton C.M."/>
            <person name="Petriglieri F."/>
            <person name="Kristensen J.M."/>
            <person name="Kirkegaard R.H."/>
            <person name="Michaelsen T.Y."/>
            <person name="Andersen M.H."/>
            <person name="Karst S.M."/>
            <person name="Dueholm M.S."/>
            <person name="Nielsen P.H."/>
            <person name="Albertsen M."/>
        </authorList>
    </citation>
    <scope>NUCLEOTIDE SEQUENCE</scope>
    <source>
        <strain evidence="8">Skiv_18-Q3-R9-52_MAXAC.067</strain>
    </source>
</reference>
<evidence type="ECO:0000256" key="5">
    <source>
        <dbReference type="ARBA" id="ARBA00023136"/>
    </source>
</evidence>
<feature type="transmembrane region" description="Helical" evidence="6">
    <location>
        <begin position="168"/>
        <end position="190"/>
    </location>
</feature>
<dbReference type="PANTHER" id="PTHR42920:SF24">
    <property type="entry name" value="AROMATIC AMINO ACID EXPORTER YDDG"/>
    <property type="match status" value="1"/>
</dbReference>
<evidence type="ECO:0000256" key="3">
    <source>
        <dbReference type="ARBA" id="ARBA00022692"/>
    </source>
</evidence>
<feature type="transmembrane region" description="Helical" evidence="6">
    <location>
        <begin position="233"/>
        <end position="252"/>
    </location>
</feature>
<evidence type="ECO:0000313" key="8">
    <source>
        <dbReference type="EMBL" id="MBK9796490.1"/>
    </source>
</evidence>
<feature type="transmembrane region" description="Helical" evidence="6">
    <location>
        <begin position="28"/>
        <end position="45"/>
    </location>
</feature>
<organism evidence="8 9">
    <name type="scientific">Candidatus Geothrix skivensis</name>
    <dbReference type="NCBI Taxonomy" id="2954439"/>
    <lineage>
        <taxon>Bacteria</taxon>
        <taxon>Pseudomonadati</taxon>
        <taxon>Acidobacteriota</taxon>
        <taxon>Holophagae</taxon>
        <taxon>Holophagales</taxon>
        <taxon>Holophagaceae</taxon>
        <taxon>Geothrix</taxon>
    </lineage>
</organism>
<comment type="caution">
    <text evidence="8">The sequence shown here is derived from an EMBL/GenBank/DDBJ whole genome shotgun (WGS) entry which is preliminary data.</text>
</comment>
<sequence length="282" mass="30357">MAQLLIVSVLWALSFSLTAQVSGLGAPFVTAVRTLLAALVFLPFLRVKGLPAGRMLQFLGIGALQFGLMYLLYIASFEHLRPSEVALFTIFTPLLVTLADDLLERRFSWRFLLTAGLTVLGTGICIWTERGRPGLLPGFLLMQGANLCFALGQVLYRRVAPATGRRDRELMGLLYLGASLVALAMAAPSIRWDAVLGMSTRQMVILLYLGGVASGLGFFLFNAGARRTDIGTLAIFNNMKIPLAILAAGLLFRESVDWGRLALGGAVIGCALGLNRLTGARP</sequence>
<evidence type="ECO:0000313" key="9">
    <source>
        <dbReference type="Proteomes" id="UP000886657"/>
    </source>
</evidence>
<proteinExistence type="predicted"/>
<evidence type="ECO:0000256" key="1">
    <source>
        <dbReference type="ARBA" id="ARBA00004651"/>
    </source>
</evidence>
<dbReference type="InterPro" id="IPR000620">
    <property type="entry name" value="EamA_dom"/>
</dbReference>
<comment type="subcellular location">
    <subcellularLocation>
        <location evidence="1">Cell membrane</location>
        <topology evidence="1">Multi-pass membrane protein</topology>
    </subcellularLocation>
</comment>
<accession>A0A9D7XLG5</accession>
<dbReference type="SUPFAM" id="SSF103481">
    <property type="entry name" value="Multidrug resistance efflux transporter EmrE"/>
    <property type="match status" value="2"/>
</dbReference>
<feature type="domain" description="EamA" evidence="7">
    <location>
        <begin position="137"/>
        <end position="271"/>
    </location>
</feature>
<protein>
    <submittedName>
        <fullName evidence="8">EamA family transporter</fullName>
    </submittedName>
</protein>
<feature type="transmembrane region" description="Helical" evidence="6">
    <location>
        <begin position="57"/>
        <end position="76"/>
    </location>
</feature>
<dbReference type="EMBL" id="JADKIO010000006">
    <property type="protein sequence ID" value="MBK9796490.1"/>
    <property type="molecule type" value="Genomic_DNA"/>
</dbReference>
<dbReference type="PANTHER" id="PTHR42920">
    <property type="entry name" value="OS03G0707200 PROTEIN-RELATED"/>
    <property type="match status" value="1"/>
</dbReference>
<keyword evidence="4 6" id="KW-1133">Transmembrane helix</keyword>
<name>A0A9D7XLG5_9BACT</name>
<dbReference type="Pfam" id="PF00892">
    <property type="entry name" value="EamA"/>
    <property type="match status" value="2"/>
</dbReference>
<dbReference type="Proteomes" id="UP000886657">
    <property type="component" value="Unassembled WGS sequence"/>
</dbReference>
<evidence type="ECO:0000259" key="7">
    <source>
        <dbReference type="Pfam" id="PF00892"/>
    </source>
</evidence>
<keyword evidence="2" id="KW-1003">Cell membrane</keyword>
<dbReference type="GO" id="GO:0005886">
    <property type="term" value="C:plasma membrane"/>
    <property type="evidence" value="ECO:0007669"/>
    <property type="project" value="UniProtKB-SubCell"/>
</dbReference>
<feature type="transmembrane region" description="Helical" evidence="6">
    <location>
        <begin position="202"/>
        <end position="221"/>
    </location>
</feature>